<dbReference type="AlphaFoldDB" id="A0A6P6P618"/>
<dbReference type="RefSeq" id="XP_026116458.1">
    <property type="nucleotide sequence ID" value="XM_026260673.1"/>
</dbReference>
<dbReference type="GeneID" id="113095062"/>
<dbReference type="KEGG" id="caua:113095062"/>
<sequence>MSALQELRRGIQRQLHQLISSAKTDVLHKLAASIKDEVGEDLPGDDATEVELYDFIVDFLKGNELASQEDQGMTRLLVFNDLITELQQPPAAAEEQRELLAETESLVAPSVVNVKADKLSVVASQVTDVIKLTDVAALLPRREFKIYSGQISDSDSDVSYSSLCRQIDEGISENFSEAEVIRTVLKIIKPGTFKDMLTTKVGLTVAELKRFLKAHLRDKSSAELFQELSNTKQLLLFNVPRVTTELGKTAFSYLAPWGWNNLQKELKLETLMSLNEFKTTIKSVVMETCSCFS</sequence>
<organism evidence="1 2">
    <name type="scientific">Carassius auratus</name>
    <name type="common">Goldfish</name>
    <dbReference type="NCBI Taxonomy" id="7957"/>
    <lineage>
        <taxon>Eukaryota</taxon>
        <taxon>Metazoa</taxon>
        <taxon>Chordata</taxon>
        <taxon>Craniata</taxon>
        <taxon>Vertebrata</taxon>
        <taxon>Euteleostomi</taxon>
        <taxon>Actinopterygii</taxon>
        <taxon>Neopterygii</taxon>
        <taxon>Teleostei</taxon>
        <taxon>Ostariophysi</taxon>
        <taxon>Cypriniformes</taxon>
        <taxon>Cyprinidae</taxon>
        <taxon>Cyprininae</taxon>
        <taxon>Carassius</taxon>
    </lineage>
</organism>
<reference evidence="2" key="1">
    <citation type="submission" date="2025-08" db="UniProtKB">
        <authorList>
            <consortium name="RefSeq"/>
        </authorList>
    </citation>
    <scope>IDENTIFICATION</scope>
    <source>
        <strain evidence="2">Wakin</strain>
        <tissue evidence="2">Muscle</tissue>
    </source>
</reference>
<proteinExistence type="predicted"/>
<evidence type="ECO:0000313" key="1">
    <source>
        <dbReference type="Proteomes" id="UP000515129"/>
    </source>
</evidence>
<dbReference type="OrthoDB" id="10068084at2759"/>
<gene>
    <name evidence="2" type="primary">LOC113095062</name>
</gene>
<keyword evidence="1" id="KW-1185">Reference proteome</keyword>
<accession>A0A6P6P618</accession>
<name>A0A6P6P618_CARAU</name>
<evidence type="ECO:0000313" key="2">
    <source>
        <dbReference type="RefSeq" id="XP_026116458.1"/>
    </source>
</evidence>
<protein>
    <submittedName>
        <fullName evidence="2">Uncharacterized protein LOC113095062</fullName>
    </submittedName>
</protein>
<dbReference type="Proteomes" id="UP000515129">
    <property type="component" value="Unplaced"/>
</dbReference>